<evidence type="ECO:0008006" key="4">
    <source>
        <dbReference type="Google" id="ProtNLM"/>
    </source>
</evidence>
<evidence type="ECO:0000313" key="2">
    <source>
        <dbReference type="EMBL" id="KYN33703.1"/>
    </source>
</evidence>
<keyword evidence="3" id="KW-1185">Reference proteome</keyword>
<dbReference type="EMBL" id="KQ981897">
    <property type="protein sequence ID" value="KYN33703.1"/>
    <property type="molecule type" value="Genomic_DNA"/>
</dbReference>
<feature type="transmembrane region" description="Helical" evidence="1">
    <location>
        <begin position="47"/>
        <end position="71"/>
    </location>
</feature>
<evidence type="ECO:0000256" key="1">
    <source>
        <dbReference type="SAM" id="Phobius"/>
    </source>
</evidence>
<feature type="transmembrane region" description="Helical" evidence="1">
    <location>
        <begin position="130"/>
        <end position="148"/>
    </location>
</feature>
<dbReference type="PANTHER" id="PTHR34929:SF1">
    <property type="entry name" value="INAF MOTIF CONTAINING 2"/>
    <property type="match status" value="1"/>
</dbReference>
<dbReference type="Proteomes" id="UP000078541">
    <property type="component" value="Unassembled WGS sequence"/>
</dbReference>
<keyword evidence="1" id="KW-1133">Transmembrane helix</keyword>
<organism evidence="2 3">
    <name type="scientific">Trachymyrmex septentrionalis</name>
    <dbReference type="NCBI Taxonomy" id="34720"/>
    <lineage>
        <taxon>Eukaryota</taxon>
        <taxon>Metazoa</taxon>
        <taxon>Ecdysozoa</taxon>
        <taxon>Arthropoda</taxon>
        <taxon>Hexapoda</taxon>
        <taxon>Insecta</taxon>
        <taxon>Pterygota</taxon>
        <taxon>Neoptera</taxon>
        <taxon>Endopterygota</taxon>
        <taxon>Hymenoptera</taxon>
        <taxon>Apocrita</taxon>
        <taxon>Aculeata</taxon>
        <taxon>Formicoidea</taxon>
        <taxon>Formicidae</taxon>
        <taxon>Myrmicinae</taxon>
        <taxon>Trachymyrmex</taxon>
    </lineage>
</organism>
<keyword evidence="1" id="KW-0812">Transmembrane</keyword>
<dbReference type="InterPro" id="IPR029162">
    <property type="entry name" value="InaF-motif"/>
</dbReference>
<sequence>MSAHNVMASIGRTLGNRESKPPATNEIRFAGDERKDKLYEPKHKQKLVRVLTVVAYVIFVSMAAILLSLYYTFVWNPKDQAVRRMKIDKQECPKTPLDSLTTPPISNEIKNSSCKMFEKIKHKLISVNNIISYTIVYVIILIIEINVLKETQIERMTARSTTVENKQLEQIDLSITQQQKSFSEVFTEIADVRETSVELTSISTTGNYHNFTSITSEDDESVT</sequence>
<evidence type="ECO:0000313" key="3">
    <source>
        <dbReference type="Proteomes" id="UP000078541"/>
    </source>
</evidence>
<protein>
    <recommendedName>
        <fullName evidence="4">Transmembrane protein INAFM2</fullName>
    </recommendedName>
</protein>
<dbReference type="AlphaFoldDB" id="A0A195EZQ1"/>
<reference evidence="2 3" key="1">
    <citation type="submission" date="2016-03" db="EMBL/GenBank/DDBJ databases">
        <title>Trachymyrmex septentrionalis WGS genome.</title>
        <authorList>
            <person name="Nygaard S."/>
            <person name="Hu H."/>
            <person name="Boomsma J."/>
            <person name="Zhang G."/>
        </authorList>
    </citation>
    <scope>NUCLEOTIDE SEQUENCE [LARGE SCALE GENOMIC DNA]</scope>
    <source>
        <strain evidence="2">Tsep2-gDNA-1</strain>
        <tissue evidence="2">Whole body</tissue>
    </source>
</reference>
<accession>A0A195EZQ1</accession>
<name>A0A195EZQ1_9HYME</name>
<dbReference type="Pfam" id="PF15018">
    <property type="entry name" value="InaF-motif"/>
    <property type="match status" value="1"/>
</dbReference>
<gene>
    <name evidence="2" type="ORF">ALC56_11961</name>
</gene>
<dbReference type="PANTHER" id="PTHR34929">
    <property type="entry name" value="ZGC:153157"/>
    <property type="match status" value="1"/>
</dbReference>
<proteinExistence type="predicted"/>
<keyword evidence="1" id="KW-0472">Membrane</keyword>